<proteinExistence type="predicted"/>
<name>A0ABV9Q7L5_9BACL</name>
<keyword evidence="2" id="KW-1185">Reference proteome</keyword>
<gene>
    <name evidence="1" type="ORF">ACFO8Q_21180</name>
</gene>
<reference evidence="2" key="1">
    <citation type="journal article" date="2019" name="Int. J. Syst. Evol. Microbiol.">
        <title>The Global Catalogue of Microorganisms (GCM) 10K type strain sequencing project: providing services to taxonomists for standard genome sequencing and annotation.</title>
        <authorList>
            <consortium name="The Broad Institute Genomics Platform"/>
            <consortium name="The Broad Institute Genome Sequencing Center for Infectious Disease"/>
            <person name="Wu L."/>
            <person name="Ma J."/>
        </authorList>
    </citation>
    <scope>NUCLEOTIDE SEQUENCE [LARGE SCALE GENOMIC DNA]</scope>
    <source>
        <strain evidence="2">WYCCWR 12678</strain>
    </source>
</reference>
<accession>A0ABV9Q7L5</accession>
<dbReference type="Proteomes" id="UP001596002">
    <property type="component" value="Unassembled WGS sequence"/>
</dbReference>
<dbReference type="EMBL" id="JBHSHC010000147">
    <property type="protein sequence ID" value="MFC4769823.1"/>
    <property type="molecule type" value="Genomic_DNA"/>
</dbReference>
<sequence length="61" mass="7142">MRLVESFSKTSEKPLPFLDFQPPNLPQFSLMEALKHGVLWPILYSPYDGQVVRHEAREKNE</sequence>
<evidence type="ECO:0000313" key="2">
    <source>
        <dbReference type="Proteomes" id="UP001596002"/>
    </source>
</evidence>
<organism evidence="1 2">
    <name type="scientific">Effusibacillus consociatus</name>
    <dbReference type="NCBI Taxonomy" id="1117041"/>
    <lineage>
        <taxon>Bacteria</taxon>
        <taxon>Bacillati</taxon>
        <taxon>Bacillota</taxon>
        <taxon>Bacilli</taxon>
        <taxon>Bacillales</taxon>
        <taxon>Alicyclobacillaceae</taxon>
        <taxon>Effusibacillus</taxon>
    </lineage>
</organism>
<dbReference type="InterPro" id="IPR020256">
    <property type="entry name" value="Spore_coat_CotJA"/>
</dbReference>
<protein>
    <submittedName>
        <fullName evidence="1">Spore coat associated protein CotJA</fullName>
    </submittedName>
</protein>
<dbReference type="RefSeq" id="WP_380028886.1">
    <property type="nucleotide sequence ID" value="NZ_JBHSHC010000147.1"/>
</dbReference>
<comment type="caution">
    <text evidence="1">The sequence shown here is derived from an EMBL/GenBank/DDBJ whole genome shotgun (WGS) entry which is preliminary data.</text>
</comment>
<dbReference type="Pfam" id="PF11007">
    <property type="entry name" value="CotJA"/>
    <property type="match status" value="1"/>
</dbReference>
<evidence type="ECO:0000313" key="1">
    <source>
        <dbReference type="EMBL" id="MFC4769823.1"/>
    </source>
</evidence>